<evidence type="ECO:0000256" key="7">
    <source>
        <dbReference type="RuleBase" id="RU368066"/>
    </source>
</evidence>
<evidence type="ECO:0000256" key="2">
    <source>
        <dbReference type="ARBA" id="ARBA00007168"/>
    </source>
</evidence>
<evidence type="ECO:0000313" key="8">
    <source>
        <dbReference type="EMBL" id="KAK5649579.1"/>
    </source>
</evidence>
<feature type="transmembrane region" description="Helical" evidence="7">
    <location>
        <begin position="588"/>
        <end position="609"/>
    </location>
</feature>
<feature type="transmembrane region" description="Helical" evidence="7">
    <location>
        <begin position="296"/>
        <end position="317"/>
    </location>
</feature>
<keyword evidence="9" id="KW-1185">Reference proteome</keyword>
<dbReference type="Proteomes" id="UP001329430">
    <property type="component" value="Chromosome 1"/>
</dbReference>
<accession>A0AAN7VUF0</accession>
<feature type="transmembrane region" description="Helical" evidence="7">
    <location>
        <begin position="219"/>
        <end position="239"/>
    </location>
</feature>
<dbReference type="PANTHER" id="PTHR12385:SF14">
    <property type="entry name" value="CHOLINE TRANSPORTER-LIKE 2"/>
    <property type="match status" value="1"/>
</dbReference>
<dbReference type="GO" id="GO:0022857">
    <property type="term" value="F:transmembrane transporter activity"/>
    <property type="evidence" value="ECO:0007669"/>
    <property type="project" value="UniProtKB-UniRule"/>
</dbReference>
<comment type="caution">
    <text evidence="8">The sequence shown here is derived from an EMBL/GenBank/DDBJ whole genome shotgun (WGS) entry which is preliminary data.</text>
</comment>
<feature type="transmembrane region" description="Helical" evidence="7">
    <location>
        <begin position="33"/>
        <end position="55"/>
    </location>
</feature>
<dbReference type="EMBL" id="JAVRBK010000001">
    <property type="protein sequence ID" value="KAK5649579.1"/>
    <property type="molecule type" value="Genomic_DNA"/>
</dbReference>
<comment type="similarity">
    <text evidence="2 7">Belongs to the CTL (choline transporter-like) family.</text>
</comment>
<dbReference type="Pfam" id="PF04515">
    <property type="entry name" value="Choline_transpo"/>
    <property type="match status" value="1"/>
</dbReference>
<keyword evidence="6" id="KW-0325">Glycoprotein</keyword>
<comment type="subcellular location">
    <subcellularLocation>
        <location evidence="7">Cell membrane</location>
        <topology evidence="7">Multi-pass membrane protein</topology>
    </subcellularLocation>
    <subcellularLocation>
        <location evidence="1">Membrane</location>
        <topology evidence="1">Multi-pass membrane protein</topology>
    </subcellularLocation>
</comment>
<keyword evidence="4 7" id="KW-1133">Transmembrane helix</keyword>
<protein>
    <recommendedName>
        <fullName evidence="7">Choline transporter-like protein</fullName>
    </recommendedName>
</protein>
<feature type="transmembrane region" description="Helical" evidence="7">
    <location>
        <begin position="629"/>
        <end position="659"/>
    </location>
</feature>
<dbReference type="PANTHER" id="PTHR12385">
    <property type="entry name" value="CHOLINE TRANSPORTER-LIKE (SLC FAMILY 44)"/>
    <property type="match status" value="1"/>
</dbReference>
<gene>
    <name evidence="8" type="ORF">RI129_000608</name>
</gene>
<proteinExistence type="inferred from homology"/>
<evidence type="ECO:0000256" key="3">
    <source>
        <dbReference type="ARBA" id="ARBA00022692"/>
    </source>
</evidence>
<evidence type="ECO:0000256" key="5">
    <source>
        <dbReference type="ARBA" id="ARBA00023136"/>
    </source>
</evidence>
<dbReference type="GO" id="GO:0005886">
    <property type="term" value="C:plasma membrane"/>
    <property type="evidence" value="ECO:0007669"/>
    <property type="project" value="UniProtKB-SubCell"/>
</dbReference>
<reference evidence="8 9" key="1">
    <citation type="journal article" date="2024" name="Insects">
        <title>An Improved Chromosome-Level Genome Assembly of the Firefly Pyrocoelia pectoralis.</title>
        <authorList>
            <person name="Fu X."/>
            <person name="Meyer-Rochow V.B."/>
            <person name="Ballantyne L."/>
            <person name="Zhu X."/>
        </authorList>
    </citation>
    <scope>NUCLEOTIDE SEQUENCE [LARGE SCALE GENOMIC DNA]</scope>
    <source>
        <strain evidence="8">XCY_ONT2</strain>
    </source>
</reference>
<keyword evidence="5 7" id="KW-0472">Membrane</keyword>
<feature type="transmembrane region" description="Helical" evidence="7">
    <location>
        <begin position="246"/>
        <end position="264"/>
    </location>
</feature>
<dbReference type="InterPro" id="IPR007603">
    <property type="entry name" value="Choline_transptr-like"/>
</dbReference>
<evidence type="ECO:0000256" key="6">
    <source>
        <dbReference type="ARBA" id="ARBA00023180"/>
    </source>
</evidence>
<organism evidence="8 9">
    <name type="scientific">Pyrocoelia pectoralis</name>
    <dbReference type="NCBI Taxonomy" id="417401"/>
    <lineage>
        <taxon>Eukaryota</taxon>
        <taxon>Metazoa</taxon>
        <taxon>Ecdysozoa</taxon>
        <taxon>Arthropoda</taxon>
        <taxon>Hexapoda</taxon>
        <taxon>Insecta</taxon>
        <taxon>Pterygota</taxon>
        <taxon>Neoptera</taxon>
        <taxon>Endopterygota</taxon>
        <taxon>Coleoptera</taxon>
        <taxon>Polyphaga</taxon>
        <taxon>Elateriformia</taxon>
        <taxon>Elateroidea</taxon>
        <taxon>Lampyridae</taxon>
        <taxon>Lampyrinae</taxon>
        <taxon>Pyrocoelia</taxon>
    </lineage>
</organism>
<comment type="function">
    <text evidence="7">Choline transporter.</text>
</comment>
<evidence type="ECO:0000256" key="1">
    <source>
        <dbReference type="ARBA" id="ARBA00004141"/>
    </source>
</evidence>
<feature type="transmembrane region" description="Helical" evidence="7">
    <location>
        <begin position="442"/>
        <end position="467"/>
    </location>
</feature>
<keyword evidence="3 7" id="KW-0812">Transmembrane</keyword>
<evidence type="ECO:0000313" key="9">
    <source>
        <dbReference type="Proteomes" id="UP001329430"/>
    </source>
</evidence>
<dbReference type="SUPFAM" id="SSF82866">
    <property type="entry name" value="Multidrug efflux transporter AcrB transmembrane domain"/>
    <property type="match status" value="1"/>
</dbReference>
<feature type="transmembrane region" description="Helical" evidence="7">
    <location>
        <begin position="488"/>
        <end position="510"/>
    </location>
</feature>
<evidence type="ECO:0000256" key="4">
    <source>
        <dbReference type="ARBA" id="ARBA00022989"/>
    </source>
</evidence>
<name>A0AAN7VUF0_9COLE</name>
<dbReference type="AlphaFoldDB" id="A0AAN7VUF0"/>
<sequence>MAEKHHNPSDYGEPIRYDPDFSGPLKRRSCTDVLCLLLLLVFIGCWIGIGLYAFINGNPNVLLVPIDSQGARCGLDSHVRDKPYLFFFDLTKCLQPIPFTGCNTPQVCVKQCPQTLFLLDNINYYRPEDMICTNDVRRPMTKNEALQLVTEGKCARWYLHSESVQKRCLPNIFSQNDLAQLTKIGSNVTVEMLQKVRDSIKIDFEQIGNNIVDDIMHSWWLILVGLVLAMLVCIIYIVLMRWIAAVMVWLSMIGVLAVLSFGIYQCHKNYLYYKEHKVYKDTSPWYQSLLYKPGTWMTLLIITSVILAIVVLLLIFLRKRIVLAIALIKEASKAVSSVTASLFFPIFPWILQIGVIAYAIAVGLFLSTIGSSQFVVENLDGSNCRCTGPAQNYKNNATCDPDIFASNCKEYGNECNPATCHFVGTVSSNLITYLHVINIFGFFWILFFVSGLADMILAATFSTWYWTFRKRDVPFFTVTESTLRTLRYHIGTLAFGSLIIAICTMIRVLLEYIDHKLKKYDNFITKAVLCCCKCFFWCLESFIKFINRNAYIMCAIHGKNFCLSAKDAFNLLMRNILRVFVLDKVTDFLLFLSKILVTAGVTSVAYVVFSTDYVKIVDTSELNYNYIPVIIIGIGTFFISLVFFSVFTMAVDTLFLCFLEDSERNDGSPEKPYFMSKNLMLILGKKNK</sequence>
<feature type="transmembrane region" description="Helical" evidence="7">
    <location>
        <begin position="338"/>
        <end position="366"/>
    </location>
</feature>